<gene>
    <name evidence="3" type="ORF">AK830_g4550</name>
</gene>
<keyword evidence="2" id="KW-0472">Membrane</keyword>
<evidence type="ECO:0008006" key="5">
    <source>
        <dbReference type="Google" id="ProtNLM"/>
    </source>
</evidence>
<protein>
    <recommendedName>
        <fullName evidence="5">Mid2 domain-containing protein</fullName>
    </recommendedName>
</protein>
<dbReference type="EMBL" id="LKCW01000056">
    <property type="protein sequence ID" value="KPM41989.1"/>
    <property type="molecule type" value="Genomic_DNA"/>
</dbReference>
<comment type="caution">
    <text evidence="3">The sequence shown here is derived from an EMBL/GenBank/DDBJ whole genome shotgun (WGS) entry which is preliminary data.</text>
</comment>
<feature type="region of interest" description="Disordered" evidence="1">
    <location>
        <begin position="239"/>
        <end position="330"/>
    </location>
</feature>
<evidence type="ECO:0000313" key="3">
    <source>
        <dbReference type="EMBL" id="KPM41989.1"/>
    </source>
</evidence>
<dbReference type="OrthoDB" id="4770059at2759"/>
<evidence type="ECO:0000313" key="4">
    <source>
        <dbReference type="Proteomes" id="UP000050424"/>
    </source>
</evidence>
<dbReference type="CDD" id="cd12087">
    <property type="entry name" value="TM_EGFR-like"/>
    <property type="match status" value="1"/>
</dbReference>
<dbReference type="AlphaFoldDB" id="A0A0P7B671"/>
<organism evidence="3 4">
    <name type="scientific">Neonectria ditissima</name>
    <dbReference type="NCBI Taxonomy" id="78410"/>
    <lineage>
        <taxon>Eukaryota</taxon>
        <taxon>Fungi</taxon>
        <taxon>Dikarya</taxon>
        <taxon>Ascomycota</taxon>
        <taxon>Pezizomycotina</taxon>
        <taxon>Sordariomycetes</taxon>
        <taxon>Hypocreomycetidae</taxon>
        <taxon>Hypocreales</taxon>
        <taxon>Nectriaceae</taxon>
        <taxon>Neonectria</taxon>
    </lineage>
</organism>
<accession>A0A0P7B671</accession>
<evidence type="ECO:0000256" key="2">
    <source>
        <dbReference type="SAM" id="Phobius"/>
    </source>
</evidence>
<feature type="compositionally biased region" description="Polar residues" evidence="1">
    <location>
        <begin position="289"/>
        <end position="298"/>
    </location>
</feature>
<proteinExistence type="predicted"/>
<feature type="compositionally biased region" description="Low complexity" evidence="1">
    <location>
        <begin position="299"/>
        <end position="315"/>
    </location>
</feature>
<keyword evidence="2" id="KW-1133">Transmembrane helix</keyword>
<feature type="region of interest" description="Disordered" evidence="1">
    <location>
        <begin position="171"/>
        <end position="204"/>
    </location>
</feature>
<keyword evidence="4" id="KW-1185">Reference proteome</keyword>
<feature type="compositionally biased region" description="Low complexity" evidence="1">
    <location>
        <begin position="171"/>
        <end position="198"/>
    </location>
</feature>
<feature type="transmembrane region" description="Helical" evidence="2">
    <location>
        <begin position="211"/>
        <end position="234"/>
    </location>
</feature>
<dbReference type="Proteomes" id="UP000050424">
    <property type="component" value="Unassembled WGS sequence"/>
</dbReference>
<keyword evidence="2" id="KW-0812">Transmembrane</keyword>
<dbReference type="STRING" id="78410.A0A0P7B671"/>
<sequence>MAAITSTAAANASFVGTLPTAYTPSSACSAIVSELVVGFDFATSCLPSGFDPAPTAYYSPGWDCPSGYAAPSSCTRDDGSDATAYTVTCCPTRAGLALTCVRDPESLSDAWESLFCTWSAGTKSTVLLVTSTSVGDGSTTTITSAVTMSGGDGINAYGLRMVYEDSDIAATSTSTSTEAETTTEATTQSRGTATATNSADDDDSGGLGTGAIVAIAVVIPLVAIAVAIGIFFCLRRRKRRQHDEPKELPPNERPSELYGSQHAPQELPTGSMAAELPGDAPTAGDRETLSSQGLSPSGFSKPSVASPSFSVSATSNTTPSPGEGSYGRRS</sequence>
<feature type="compositionally biased region" description="Basic and acidic residues" evidence="1">
    <location>
        <begin position="241"/>
        <end position="255"/>
    </location>
</feature>
<evidence type="ECO:0000256" key="1">
    <source>
        <dbReference type="SAM" id="MobiDB-lite"/>
    </source>
</evidence>
<name>A0A0P7B671_9HYPO</name>
<reference evidence="3 4" key="1">
    <citation type="submission" date="2015-09" db="EMBL/GenBank/DDBJ databases">
        <title>Draft genome of a European isolate of the apple canker pathogen Neonectria ditissima.</title>
        <authorList>
            <person name="Gomez-Cortecero A."/>
            <person name="Harrison R.J."/>
            <person name="Armitage A.D."/>
        </authorList>
    </citation>
    <scope>NUCLEOTIDE SEQUENCE [LARGE SCALE GENOMIC DNA]</scope>
    <source>
        <strain evidence="3 4">R09/05</strain>
    </source>
</reference>